<dbReference type="GO" id="GO:0016987">
    <property type="term" value="F:sigma factor activity"/>
    <property type="evidence" value="ECO:0007669"/>
    <property type="project" value="UniProtKB-KW"/>
</dbReference>
<accession>A0A9E2S4H2</accession>
<gene>
    <name evidence="6" type="ORF">KTO63_04705</name>
</gene>
<dbReference type="NCBIfam" id="TIGR02937">
    <property type="entry name" value="sigma70-ECF"/>
    <property type="match status" value="1"/>
</dbReference>
<keyword evidence="3" id="KW-0804">Transcription</keyword>
<evidence type="ECO:0000256" key="1">
    <source>
        <dbReference type="ARBA" id="ARBA00023015"/>
    </source>
</evidence>
<feature type="domain" description="RNA polymerase sigma factor 70 region 4 type 2" evidence="5">
    <location>
        <begin position="118"/>
        <end position="165"/>
    </location>
</feature>
<reference evidence="6" key="1">
    <citation type="submission" date="2021-06" db="EMBL/GenBank/DDBJ databases">
        <authorList>
            <person name="Huq M.A."/>
        </authorList>
    </citation>
    <scope>NUCLEOTIDE SEQUENCE</scope>
    <source>
        <strain evidence="6">MAH-26</strain>
    </source>
</reference>
<keyword evidence="1" id="KW-0805">Transcription regulation</keyword>
<evidence type="ECO:0000256" key="3">
    <source>
        <dbReference type="ARBA" id="ARBA00023163"/>
    </source>
</evidence>
<dbReference type="EMBL" id="JAHSPG010000002">
    <property type="protein sequence ID" value="MBV4356438.1"/>
    <property type="molecule type" value="Genomic_DNA"/>
</dbReference>
<dbReference type="PANTHER" id="PTHR43133">
    <property type="entry name" value="RNA POLYMERASE ECF-TYPE SIGMA FACTO"/>
    <property type="match status" value="1"/>
</dbReference>
<dbReference type="InterPro" id="IPR013249">
    <property type="entry name" value="RNA_pol_sigma70_r4_t2"/>
</dbReference>
<organism evidence="6 7">
    <name type="scientific">Pinibacter aurantiacus</name>
    <dbReference type="NCBI Taxonomy" id="2851599"/>
    <lineage>
        <taxon>Bacteria</taxon>
        <taxon>Pseudomonadati</taxon>
        <taxon>Bacteroidota</taxon>
        <taxon>Chitinophagia</taxon>
        <taxon>Chitinophagales</taxon>
        <taxon>Chitinophagaceae</taxon>
        <taxon>Pinibacter</taxon>
    </lineage>
</organism>
<sequence>MNNPLFQHIIEGNIEAYSGLYKEYYKKFYNYGRKFTDNKELIEDSIQEVFLDLWSRKEKLSHVESPNYYLYSSFRYTLLKKIKQRDKIVFEEAENEDHAFSAESIIIDKELNEERRAKLNEAIKSLTGRQLEAVFLRFYEGLSYPEVASMLNISVKATYKIVARSISALKEKILFLLIIILEFVNIKMK</sequence>
<evidence type="ECO:0000256" key="2">
    <source>
        <dbReference type="ARBA" id="ARBA00023082"/>
    </source>
</evidence>
<dbReference type="Pfam" id="PF04542">
    <property type="entry name" value="Sigma70_r2"/>
    <property type="match status" value="1"/>
</dbReference>
<dbReference type="CDD" id="cd06171">
    <property type="entry name" value="Sigma70_r4"/>
    <property type="match status" value="1"/>
</dbReference>
<dbReference type="RefSeq" id="WP_217790047.1">
    <property type="nucleotide sequence ID" value="NZ_JAHSPG010000002.1"/>
</dbReference>
<dbReference type="InterPro" id="IPR039425">
    <property type="entry name" value="RNA_pol_sigma-70-like"/>
</dbReference>
<comment type="caution">
    <text evidence="6">The sequence shown here is derived from an EMBL/GenBank/DDBJ whole genome shotgun (WGS) entry which is preliminary data.</text>
</comment>
<proteinExistence type="predicted"/>
<dbReference type="GO" id="GO:0006352">
    <property type="term" value="P:DNA-templated transcription initiation"/>
    <property type="evidence" value="ECO:0007669"/>
    <property type="project" value="InterPro"/>
</dbReference>
<protein>
    <submittedName>
        <fullName evidence="6">Sigma-70 family RNA polymerase sigma factor</fullName>
    </submittedName>
</protein>
<dbReference type="PANTHER" id="PTHR43133:SF46">
    <property type="entry name" value="RNA POLYMERASE SIGMA-70 FACTOR ECF SUBFAMILY"/>
    <property type="match status" value="1"/>
</dbReference>
<dbReference type="InterPro" id="IPR007627">
    <property type="entry name" value="RNA_pol_sigma70_r2"/>
</dbReference>
<keyword evidence="7" id="KW-1185">Reference proteome</keyword>
<evidence type="ECO:0000259" key="4">
    <source>
        <dbReference type="Pfam" id="PF04542"/>
    </source>
</evidence>
<feature type="domain" description="RNA polymerase sigma-70 region 2" evidence="4">
    <location>
        <begin position="20"/>
        <end position="87"/>
    </location>
</feature>
<evidence type="ECO:0000259" key="5">
    <source>
        <dbReference type="Pfam" id="PF08281"/>
    </source>
</evidence>
<dbReference type="GO" id="GO:0003677">
    <property type="term" value="F:DNA binding"/>
    <property type="evidence" value="ECO:0007669"/>
    <property type="project" value="InterPro"/>
</dbReference>
<dbReference type="AlphaFoldDB" id="A0A9E2S4H2"/>
<dbReference type="Proteomes" id="UP000812270">
    <property type="component" value="Unassembled WGS sequence"/>
</dbReference>
<keyword evidence="2" id="KW-0731">Sigma factor</keyword>
<evidence type="ECO:0000313" key="7">
    <source>
        <dbReference type="Proteomes" id="UP000812270"/>
    </source>
</evidence>
<dbReference type="Pfam" id="PF08281">
    <property type="entry name" value="Sigma70_r4_2"/>
    <property type="match status" value="1"/>
</dbReference>
<evidence type="ECO:0000313" key="6">
    <source>
        <dbReference type="EMBL" id="MBV4356438.1"/>
    </source>
</evidence>
<name>A0A9E2S4H2_9BACT</name>
<dbReference type="InterPro" id="IPR014284">
    <property type="entry name" value="RNA_pol_sigma-70_dom"/>
</dbReference>